<dbReference type="OrthoDB" id="3945550at2759"/>
<evidence type="ECO:0000313" key="1">
    <source>
        <dbReference type="EMBL" id="OQE17866.1"/>
    </source>
</evidence>
<organism evidence="1 2">
    <name type="scientific">Penicillium steckii</name>
    <dbReference type="NCBI Taxonomy" id="303698"/>
    <lineage>
        <taxon>Eukaryota</taxon>
        <taxon>Fungi</taxon>
        <taxon>Dikarya</taxon>
        <taxon>Ascomycota</taxon>
        <taxon>Pezizomycotina</taxon>
        <taxon>Eurotiomycetes</taxon>
        <taxon>Eurotiomycetidae</taxon>
        <taxon>Eurotiales</taxon>
        <taxon>Aspergillaceae</taxon>
        <taxon>Penicillium</taxon>
    </lineage>
</organism>
<dbReference type="STRING" id="303698.A0A1V6SV30"/>
<evidence type="ECO:0008006" key="3">
    <source>
        <dbReference type="Google" id="ProtNLM"/>
    </source>
</evidence>
<comment type="caution">
    <text evidence="1">The sequence shown here is derived from an EMBL/GenBank/DDBJ whole genome shotgun (WGS) entry which is preliminary data.</text>
</comment>
<proteinExistence type="predicted"/>
<evidence type="ECO:0000313" key="2">
    <source>
        <dbReference type="Proteomes" id="UP000191285"/>
    </source>
</evidence>
<protein>
    <recommendedName>
        <fullName evidence="3">F-box domain-containing protein</fullName>
    </recommendedName>
</protein>
<gene>
    <name evidence="1" type="ORF">PENSTE_c019G05715</name>
</gene>
<sequence length="664" mass="76305">MTMDSLPVEIKLIICRFVKADSYKDLSCVSRINHAWYNTAAPFVYETLSIAFHNDGSLATLTSNVKKNTHSEPYLRFARRLDIVCLPDPSRKSSKAHQIRDVKNRALQSIDFRSPASVDTFLEHRLKRCHDQVLSFLATESVYYKQRDWQPLVSLISRLERLTELNYVIQNIFPSELFTAISRYHPSCRLNVWTHQSLNLNLPDYGGCYSGPPSKFNDAFDLNVLRSPQLHTFCMYHSRSPGLSNRSTPVQLTETMLFALMASNLKHLSFQDLGYLTAEDVTRAKKKWQELSLTGDYTPKASLDSLSFDSHPPLSPWEEVLSSMTHLVDLSRLRSLEIGVYSSPSTLKNVASELYGLERLYINMHPWKLHHEDIHADDEQMVAAVRAFRPLRYLCLEGLRSFVSLRDILSRHGNTLKGLLLQSSTHMRRISNVVDTGFKYPIWTNGQITEISQSCPILEELCLPIKRDEGSPQECGLYKELGSFPRLHTLVLDLHYDPRQRPITPWPVEPTTDIDLLRRTFSNAAVDEVLAAKIWHLISSNQPSRSLNNLRVTPVGMEFFDKSEQQILGQLGRSFLVRPPINPHSNVDVQEIGRVAWELWWESQVRDESMHVPKPVELVLRELWPSIQLGQGLIKGCHSLSLQDWDISNLPSWSRRNWHRARTM</sequence>
<name>A0A1V6SV30_9EURO</name>
<dbReference type="AlphaFoldDB" id="A0A1V6SV30"/>
<reference evidence="2" key="1">
    <citation type="journal article" date="2017" name="Nat. Microbiol.">
        <title>Global analysis of biosynthetic gene clusters reveals vast potential of secondary metabolite production in Penicillium species.</title>
        <authorList>
            <person name="Nielsen J.C."/>
            <person name="Grijseels S."/>
            <person name="Prigent S."/>
            <person name="Ji B."/>
            <person name="Dainat J."/>
            <person name="Nielsen K.F."/>
            <person name="Frisvad J.C."/>
            <person name="Workman M."/>
            <person name="Nielsen J."/>
        </authorList>
    </citation>
    <scope>NUCLEOTIDE SEQUENCE [LARGE SCALE GENOMIC DNA]</scope>
    <source>
        <strain evidence="2">IBT 24891</strain>
    </source>
</reference>
<dbReference type="Proteomes" id="UP000191285">
    <property type="component" value="Unassembled WGS sequence"/>
</dbReference>
<dbReference type="EMBL" id="MLKD01000019">
    <property type="protein sequence ID" value="OQE17866.1"/>
    <property type="molecule type" value="Genomic_DNA"/>
</dbReference>
<keyword evidence="2" id="KW-1185">Reference proteome</keyword>
<accession>A0A1V6SV30</accession>